<evidence type="ECO:0000256" key="1">
    <source>
        <dbReference type="ARBA" id="ARBA00004651"/>
    </source>
</evidence>
<sequence length="476" mass="52715">MRNEKRMERLLGYSLVAPAMLLILAIAIWPVIQSFYYSLFDYRLNDPTKSSIHWSYSLDLEGYLQNYPFLKSALKQEMAAADGQTKQTLAQIEQKLAKLDAAIRSNDQVAKQYDKVNEVLDNFETPSDELKIAELDKQTAERLTDTVHDVVKTLKEMKKAGELQQADKVVGLAEGLEGVVIEPNFVGLKHYKDSFSDMRLWKALWNTTFFTVVSVAIELVLGLGIALLINKAFFGRGLVRATILIPFFGLVLHMASAIELVLGLGIALLINKAFFGRGLVRATILIPWAIPTAVSALMWKFLYDGQNGIVAKYFETVGLVDRMGDLLTTEAGAMFAVIFADVWKTTPYMALLLLAGLQTIPSSLYEAASIDGATKWQQFTKITLPLLKSSILVALLFRTLDAFRVFDLIYVLTGGGPANSTETISILAYKVMFSQTNFGAGSALAVIVFLCVAVISMIYIRWLGKDLLSDGSSVKR</sequence>
<evidence type="ECO:0000313" key="9">
    <source>
        <dbReference type="EMBL" id="ESU73379.1"/>
    </source>
</evidence>
<proteinExistence type="inferred from homology"/>
<keyword evidence="6 7" id="KW-0472">Membrane</keyword>
<organism evidence="9 10">
    <name type="scientific">Geobacillus thermopakistaniensis (strain MAS1)</name>
    <dbReference type="NCBI Taxonomy" id="1408282"/>
    <lineage>
        <taxon>Bacteria</taxon>
        <taxon>Bacillati</taxon>
        <taxon>Bacillota</taxon>
        <taxon>Bacilli</taxon>
        <taxon>Bacillales</taxon>
        <taxon>Anoxybacillaceae</taxon>
        <taxon>Geobacillus</taxon>
    </lineage>
</organism>
<dbReference type="GO" id="GO:0005886">
    <property type="term" value="C:plasma membrane"/>
    <property type="evidence" value="ECO:0007669"/>
    <property type="project" value="UniProtKB-SubCell"/>
</dbReference>
<comment type="similarity">
    <text evidence="7">Belongs to the binding-protein-dependent transport system permease family.</text>
</comment>
<comment type="subcellular location">
    <subcellularLocation>
        <location evidence="1 7">Cell membrane</location>
        <topology evidence="1 7">Multi-pass membrane protein</topology>
    </subcellularLocation>
</comment>
<dbReference type="InterPro" id="IPR000515">
    <property type="entry name" value="MetI-like"/>
</dbReference>
<dbReference type="GO" id="GO:0055085">
    <property type="term" value="P:transmembrane transport"/>
    <property type="evidence" value="ECO:0007669"/>
    <property type="project" value="InterPro"/>
</dbReference>
<keyword evidence="2 7" id="KW-0813">Transport</keyword>
<comment type="caution">
    <text evidence="9">The sequence shown here is derived from an EMBL/GenBank/DDBJ whole genome shotgun (WGS) entry which is preliminary data.</text>
</comment>
<reference evidence="9 10" key="1">
    <citation type="journal article" date="2014" name="Genome Announc.">
        <title>Draft Genome Sequence of Geobacillus thermopakistaniensis Strain MAS1.</title>
        <authorList>
            <person name="Siddiqui M.A."/>
            <person name="Rashid N."/>
            <person name="Ayyampalayam S."/>
            <person name="Whitman W.B."/>
        </authorList>
    </citation>
    <scope>NUCLEOTIDE SEQUENCE [LARGE SCALE GENOMIC DNA]</scope>
    <source>
        <strain evidence="9 10">MAS1</strain>
    </source>
</reference>
<evidence type="ECO:0000256" key="6">
    <source>
        <dbReference type="ARBA" id="ARBA00023136"/>
    </source>
</evidence>
<evidence type="ECO:0000313" key="10">
    <source>
        <dbReference type="Proteomes" id="UP000018339"/>
    </source>
</evidence>
<dbReference type="Proteomes" id="UP000018339">
    <property type="component" value="Unassembled WGS sequence"/>
</dbReference>
<dbReference type="CDD" id="cd06261">
    <property type="entry name" value="TM_PBP2"/>
    <property type="match status" value="1"/>
</dbReference>
<dbReference type="PROSITE" id="PS50928">
    <property type="entry name" value="ABC_TM1"/>
    <property type="match status" value="1"/>
</dbReference>
<keyword evidence="10" id="KW-1185">Reference proteome</keyword>
<evidence type="ECO:0000256" key="4">
    <source>
        <dbReference type="ARBA" id="ARBA00022692"/>
    </source>
</evidence>
<dbReference type="SUPFAM" id="SSF161098">
    <property type="entry name" value="MetI-like"/>
    <property type="match status" value="2"/>
</dbReference>
<dbReference type="InterPro" id="IPR035906">
    <property type="entry name" value="MetI-like_sf"/>
</dbReference>
<feature type="transmembrane region" description="Helical" evidence="7">
    <location>
        <begin position="438"/>
        <end position="460"/>
    </location>
</feature>
<evidence type="ECO:0000256" key="2">
    <source>
        <dbReference type="ARBA" id="ARBA00022448"/>
    </source>
</evidence>
<evidence type="ECO:0000256" key="7">
    <source>
        <dbReference type="RuleBase" id="RU363032"/>
    </source>
</evidence>
<protein>
    <submittedName>
        <fullName evidence="9">ABC transporter permease</fullName>
    </submittedName>
</protein>
<evidence type="ECO:0000259" key="8">
    <source>
        <dbReference type="PROSITE" id="PS50928"/>
    </source>
</evidence>
<gene>
    <name evidence="9" type="ORF">T260_02890</name>
</gene>
<keyword evidence="4 7" id="KW-0812">Transmembrane</keyword>
<dbReference type="AlphaFoldDB" id="A0A7U9P8H9"/>
<feature type="domain" description="ABC transmembrane type-1" evidence="8">
    <location>
        <begin position="204"/>
        <end position="459"/>
    </location>
</feature>
<keyword evidence="5 7" id="KW-1133">Transmembrane helix</keyword>
<feature type="transmembrane region" description="Helical" evidence="7">
    <location>
        <begin position="203"/>
        <end position="229"/>
    </location>
</feature>
<feature type="transmembrane region" description="Helical" evidence="7">
    <location>
        <begin position="12"/>
        <end position="32"/>
    </location>
</feature>
<feature type="transmembrane region" description="Helical" evidence="7">
    <location>
        <begin position="241"/>
        <end position="270"/>
    </location>
</feature>
<name>A0A7U9P8H9_GEOTM</name>
<dbReference type="Pfam" id="PF00528">
    <property type="entry name" value="BPD_transp_1"/>
    <property type="match status" value="1"/>
</dbReference>
<dbReference type="PANTHER" id="PTHR43005">
    <property type="entry name" value="BLR7065 PROTEIN"/>
    <property type="match status" value="1"/>
</dbReference>
<evidence type="ECO:0000256" key="3">
    <source>
        <dbReference type="ARBA" id="ARBA00022475"/>
    </source>
</evidence>
<accession>A0A7U9P8H9</accession>
<dbReference type="EMBL" id="AYSF01000029">
    <property type="protein sequence ID" value="ESU73379.1"/>
    <property type="molecule type" value="Genomic_DNA"/>
</dbReference>
<feature type="transmembrane region" description="Helical" evidence="7">
    <location>
        <begin position="282"/>
        <end position="302"/>
    </location>
</feature>
<dbReference type="PANTHER" id="PTHR43005:SF2">
    <property type="entry name" value="INTEGRAL MEMBRANE SUGAR TRANSPORT PROTEIN"/>
    <property type="match status" value="1"/>
</dbReference>
<evidence type="ECO:0000256" key="5">
    <source>
        <dbReference type="ARBA" id="ARBA00022989"/>
    </source>
</evidence>
<keyword evidence="3" id="KW-1003">Cell membrane</keyword>
<dbReference type="Gene3D" id="1.10.3720.10">
    <property type="entry name" value="MetI-like"/>
    <property type="match status" value="2"/>
</dbReference>